<evidence type="ECO:0000256" key="1">
    <source>
        <dbReference type="ARBA" id="ARBA00000085"/>
    </source>
</evidence>
<evidence type="ECO:0000256" key="5">
    <source>
        <dbReference type="ARBA" id="ARBA00022741"/>
    </source>
</evidence>
<dbReference type="Gene3D" id="1.20.5.1930">
    <property type="match status" value="1"/>
</dbReference>
<comment type="catalytic activity">
    <reaction evidence="1">
        <text>ATP + protein L-histidine = ADP + protein N-phospho-L-histidine.</text>
        <dbReference type="EC" id="2.7.13.3"/>
    </reaction>
</comment>
<dbReference type="Pfam" id="PF07730">
    <property type="entry name" value="HisKA_3"/>
    <property type="match status" value="1"/>
</dbReference>
<comment type="caution">
    <text evidence="12">The sequence shown here is derived from an EMBL/GenBank/DDBJ whole genome shotgun (WGS) entry which is preliminary data.</text>
</comment>
<sequence>MAVGASALITVADVLAAVRGGQTDPIMMTGPGDDFPDLRRWTERRPAAAVALRLGGLLLIGVTLVKSGQHAAWPLAAVAIAAAVVWTLSASRHLTAAVPAAIVFGLCGAVMAGMGWGEPAGLTFVFMAMLYLQAVGEPRVVALSTGVALLVVGTFCALVADRAADLPWIIGVTFGGALLGDVRRSRMLALRRAQELLAMTRRANAEQAHAAALAERGRIARDVHDVLAHSLSGLAIQLEAADALLTEGGDVDAAHTMVVRARRLARDGLAEVRRAVAALREDVKPPEETLAKLVADYGADTGWKATFELVGGPVPALEVETAQGLQRVAQEALTNARKHAPGAPVEVRLSVGVDTVTLTVANDAPTAASAPLADSGGGWGIVGLRERVELLGGTLTAEATERGGWQVIATVPIVISDIFQN</sequence>
<evidence type="ECO:0000259" key="10">
    <source>
        <dbReference type="Pfam" id="PF02518"/>
    </source>
</evidence>
<evidence type="ECO:0000256" key="6">
    <source>
        <dbReference type="ARBA" id="ARBA00022777"/>
    </source>
</evidence>
<evidence type="ECO:0000256" key="2">
    <source>
        <dbReference type="ARBA" id="ARBA00012438"/>
    </source>
</evidence>
<feature type="domain" description="Signal transduction histidine kinase subgroup 3 dimerisation and phosphoacceptor" evidence="11">
    <location>
        <begin position="215"/>
        <end position="282"/>
    </location>
</feature>
<dbReference type="Gene3D" id="3.30.565.10">
    <property type="entry name" value="Histidine kinase-like ATPase, C-terminal domain"/>
    <property type="match status" value="1"/>
</dbReference>
<reference evidence="12 13" key="1">
    <citation type="journal article" date="2019" name="Int. J. Syst. Evol. Microbiol.">
        <title>The Global Catalogue of Microorganisms (GCM) 10K type strain sequencing project: providing services to taxonomists for standard genome sequencing and annotation.</title>
        <authorList>
            <consortium name="The Broad Institute Genomics Platform"/>
            <consortium name="The Broad Institute Genome Sequencing Center for Infectious Disease"/>
            <person name="Wu L."/>
            <person name="Ma J."/>
        </authorList>
    </citation>
    <scope>NUCLEOTIDE SEQUENCE [LARGE SCALE GENOMIC DNA]</scope>
    <source>
        <strain evidence="12 13">JCM 16013</strain>
    </source>
</reference>
<name>A0ABN2T631_9ACTN</name>
<feature type="transmembrane region" description="Helical" evidence="9">
    <location>
        <begin position="101"/>
        <end position="128"/>
    </location>
</feature>
<dbReference type="InterPro" id="IPR036890">
    <property type="entry name" value="HATPase_C_sf"/>
</dbReference>
<keyword evidence="6 12" id="KW-0418">Kinase</keyword>
<evidence type="ECO:0000313" key="12">
    <source>
        <dbReference type="EMBL" id="GAA1999624.1"/>
    </source>
</evidence>
<dbReference type="InterPro" id="IPR003594">
    <property type="entry name" value="HATPase_dom"/>
</dbReference>
<evidence type="ECO:0000259" key="11">
    <source>
        <dbReference type="Pfam" id="PF07730"/>
    </source>
</evidence>
<dbReference type="EC" id="2.7.13.3" evidence="2"/>
<dbReference type="InterPro" id="IPR011712">
    <property type="entry name" value="Sig_transdc_His_kin_sub3_dim/P"/>
</dbReference>
<feature type="transmembrane region" description="Helical" evidence="9">
    <location>
        <begin position="140"/>
        <end position="160"/>
    </location>
</feature>
<keyword evidence="9" id="KW-0812">Transmembrane</keyword>
<keyword evidence="9" id="KW-0472">Membrane</keyword>
<feature type="transmembrane region" description="Helical" evidence="9">
    <location>
        <begin position="72"/>
        <end position="89"/>
    </location>
</feature>
<gene>
    <name evidence="12" type="ORF">GCM10009838_76340</name>
</gene>
<accession>A0ABN2T631</accession>
<dbReference type="Proteomes" id="UP001499854">
    <property type="component" value="Unassembled WGS sequence"/>
</dbReference>
<dbReference type="PANTHER" id="PTHR24421:SF10">
    <property type="entry name" value="NITRATE_NITRITE SENSOR PROTEIN NARQ"/>
    <property type="match status" value="1"/>
</dbReference>
<dbReference type="EMBL" id="BAAAQM010000066">
    <property type="protein sequence ID" value="GAA1999624.1"/>
    <property type="molecule type" value="Genomic_DNA"/>
</dbReference>
<keyword evidence="5" id="KW-0547">Nucleotide-binding</keyword>
<dbReference type="CDD" id="cd16917">
    <property type="entry name" value="HATPase_UhpB-NarQ-NarX-like"/>
    <property type="match status" value="1"/>
</dbReference>
<dbReference type="PANTHER" id="PTHR24421">
    <property type="entry name" value="NITRATE/NITRITE SENSOR PROTEIN NARX-RELATED"/>
    <property type="match status" value="1"/>
</dbReference>
<protein>
    <recommendedName>
        <fullName evidence="2">histidine kinase</fullName>
        <ecNumber evidence="2">2.7.13.3</ecNumber>
    </recommendedName>
</protein>
<organism evidence="12 13">
    <name type="scientific">Catenulispora subtropica</name>
    <dbReference type="NCBI Taxonomy" id="450798"/>
    <lineage>
        <taxon>Bacteria</taxon>
        <taxon>Bacillati</taxon>
        <taxon>Actinomycetota</taxon>
        <taxon>Actinomycetes</taxon>
        <taxon>Catenulisporales</taxon>
        <taxon>Catenulisporaceae</taxon>
        <taxon>Catenulispora</taxon>
    </lineage>
</organism>
<feature type="transmembrane region" description="Helical" evidence="9">
    <location>
        <begin position="47"/>
        <end position="65"/>
    </location>
</feature>
<dbReference type="Pfam" id="PF02518">
    <property type="entry name" value="HATPase_c"/>
    <property type="match status" value="1"/>
</dbReference>
<dbReference type="GO" id="GO:0016301">
    <property type="term" value="F:kinase activity"/>
    <property type="evidence" value="ECO:0007669"/>
    <property type="project" value="UniProtKB-KW"/>
</dbReference>
<evidence type="ECO:0000256" key="4">
    <source>
        <dbReference type="ARBA" id="ARBA00022679"/>
    </source>
</evidence>
<dbReference type="SUPFAM" id="SSF55874">
    <property type="entry name" value="ATPase domain of HSP90 chaperone/DNA topoisomerase II/histidine kinase"/>
    <property type="match status" value="1"/>
</dbReference>
<proteinExistence type="predicted"/>
<keyword evidence="9" id="KW-1133">Transmembrane helix</keyword>
<evidence type="ECO:0000256" key="3">
    <source>
        <dbReference type="ARBA" id="ARBA00022553"/>
    </source>
</evidence>
<keyword evidence="13" id="KW-1185">Reference proteome</keyword>
<evidence type="ECO:0000313" key="13">
    <source>
        <dbReference type="Proteomes" id="UP001499854"/>
    </source>
</evidence>
<evidence type="ECO:0000256" key="9">
    <source>
        <dbReference type="SAM" id="Phobius"/>
    </source>
</evidence>
<dbReference type="RefSeq" id="WP_344662080.1">
    <property type="nucleotide sequence ID" value="NZ_BAAAQM010000066.1"/>
</dbReference>
<feature type="transmembrane region" description="Helical" evidence="9">
    <location>
        <begin position="166"/>
        <end position="182"/>
    </location>
</feature>
<evidence type="ECO:0000256" key="8">
    <source>
        <dbReference type="ARBA" id="ARBA00023012"/>
    </source>
</evidence>
<keyword evidence="3" id="KW-0597">Phosphoprotein</keyword>
<dbReference type="InterPro" id="IPR050482">
    <property type="entry name" value="Sensor_HK_TwoCompSys"/>
</dbReference>
<keyword evidence="7" id="KW-0067">ATP-binding</keyword>
<keyword evidence="4" id="KW-0808">Transferase</keyword>
<feature type="domain" description="Histidine kinase/HSP90-like ATPase" evidence="10">
    <location>
        <begin position="322"/>
        <end position="413"/>
    </location>
</feature>
<evidence type="ECO:0000256" key="7">
    <source>
        <dbReference type="ARBA" id="ARBA00022840"/>
    </source>
</evidence>
<keyword evidence="8" id="KW-0902">Two-component regulatory system</keyword>